<dbReference type="Proteomes" id="UP000237819">
    <property type="component" value="Unassembled WGS sequence"/>
</dbReference>
<dbReference type="EMBL" id="PUHZ01000026">
    <property type="protein sequence ID" value="PQO41313.1"/>
    <property type="molecule type" value="Genomic_DNA"/>
</dbReference>
<gene>
    <name evidence="2" type="ORF">C5Y93_29790</name>
</gene>
<dbReference type="AlphaFoldDB" id="A0A2S8GA50"/>
<dbReference type="OrthoDB" id="839202at2"/>
<dbReference type="InterPro" id="IPR015943">
    <property type="entry name" value="WD40/YVTN_repeat-like_dom_sf"/>
</dbReference>
<feature type="signal peptide" evidence="1">
    <location>
        <begin position="1"/>
        <end position="19"/>
    </location>
</feature>
<reference evidence="2 3" key="1">
    <citation type="submission" date="2018-02" db="EMBL/GenBank/DDBJ databases">
        <title>Comparative genomes isolates from brazilian mangrove.</title>
        <authorList>
            <person name="Araujo J.E."/>
            <person name="Taketani R.G."/>
            <person name="Silva M.C.P."/>
            <person name="Loureco M.V."/>
            <person name="Andreote F.D."/>
        </authorList>
    </citation>
    <scope>NUCLEOTIDE SEQUENCE [LARGE SCALE GENOMIC DNA]</scope>
    <source>
        <strain evidence="2 3">Nap-Phe MGV</strain>
    </source>
</reference>
<proteinExistence type="predicted"/>
<dbReference type="SUPFAM" id="SSF63829">
    <property type="entry name" value="Calcium-dependent phosphotriesterase"/>
    <property type="match status" value="1"/>
</dbReference>
<dbReference type="GO" id="GO:0004519">
    <property type="term" value="F:endonuclease activity"/>
    <property type="evidence" value="ECO:0007669"/>
    <property type="project" value="UniProtKB-KW"/>
</dbReference>
<evidence type="ECO:0000313" key="3">
    <source>
        <dbReference type="Proteomes" id="UP000237819"/>
    </source>
</evidence>
<organism evidence="2 3">
    <name type="scientific">Blastopirellula marina</name>
    <dbReference type="NCBI Taxonomy" id="124"/>
    <lineage>
        <taxon>Bacteria</taxon>
        <taxon>Pseudomonadati</taxon>
        <taxon>Planctomycetota</taxon>
        <taxon>Planctomycetia</taxon>
        <taxon>Pirellulales</taxon>
        <taxon>Pirellulaceae</taxon>
        <taxon>Blastopirellula</taxon>
    </lineage>
</organism>
<keyword evidence="2" id="KW-0255">Endonuclease</keyword>
<comment type="caution">
    <text evidence="2">The sequence shown here is derived from an EMBL/GenBank/DDBJ whole genome shotgun (WGS) entry which is preliminary data.</text>
</comment>
<keyword evidence="2" id="KW-0540">Nuclease</keyword>
<keyword evidence="2" id="KW-0378">Hydrolase</keyword>
<protein>
    <submittedName>
        <fullName evidence="2">Endonuclease</fullName>
    </submittedName>
</protein>
<evidence type="ECO:0000313" key="2">
    <source>
        <dbReference type="EMBL" id="PQO41313.1"/>
    </source>
</evidence>
<name>A0A2S8GA50_9BACT</name>
<sequence>MTRLLALLFLCSMTTALCGDEDSAVRVGWRKRGTLAAAEARQAAAADDAFVYAIDNGVVAKYDRATGKLVSKSRGDAHHLNSGFFYEGKLYCAHSNFPLKPEKSEIKTLDPQTMELSDFHSFGASPHGSLTVVLHEGDAWWCVFAVYGKEANRATALVKFDEQWREQAVWKFPESVVNDLGGASISGGVWRNGELLATGHDKRVIYRLRLPPKGTLLEHVETVATPFPGQGIAVDPQTGGLVGIDRAKKEIIFATEAEE</sequence>
<keyword evidence="1" id="KW-0732">Signal</keyword>
<evidence type="ECO:0000256" key="1">
    <source>
        <dbReference type="SAM" id="SignalP"/>
    </source>
</evidence>
<feature type="chain" id="PRO_5015609954" evidence="1">
    <location>
        <begin position="20"/>
        <end position="259"/>
    </location>
</feature>
<dbReference type="RefSeq" id="WP_105339137.1">
    <property type="nucleotide sequence ID" value="NZ_PUHZ01000026.1"/>
</dbReference>
<accession>A0A2S8GA50</accession>
<dbReference type="Gene3D" id="2.130.10.10">
    <property type="entry name" value="YVTN repeat-like/Quinoprotein amine dehydrogenase"/>
    <property type="match status" value="1"/>
</dbReference>